<sequence>ILQARFNLFGSSYKALQGHLNHLHQQNRMYSLCHFPFDCVLNFSEPNVDFVVLMENKVKTTHVDKAITSILQRAINVAAKRWILQCLRYDIRIFWWNRLVCPSFYVDSALAGYSFLARTWL</sequence>
<accession>A0AAD4SIL8</accession>
<proteinExistence type="predicted"/>
<feature type="non-terminal residue" evidence="1">
    <location>
        <position position="121"/>
    </location>
</feature>
<name>A0AAD4SIL8_9MAGN</name>
<reference evidence="1" key="1">
    <citation type="submission" date="2022-04" db="EMBL/GenBank/DDBJ databases">
        <title>A functionally conserved STORR gene fusion in Papaver species that diverged 16.8 million years ago.</title>
        <authorList>
            <person name="Catania T."/>
        </authorList>
    </citation>
    <scope>NUCLEOTIDE SEQUENCE</scope>
    <source>
        <strain evidence="1">S-188037</strain>
    </source>
</reference>
<protein>
    <submittedName>
        <fullName evidence="1">Uncharacterized protein</fullName>
    </submittedName>
</protein>
<organism evidence="1 2">
    <name type="scientific">Papaver atlanticum</name>
    <dbReference type="NCBI Taxonomy" id="357466"/>
    <lineage>
        <taxon>Eukaryota</taxon>
        <taxon>Viridiplantae</taxon>
        <taxon>Streptophyta</taxon>
        <taxon>Embryophyta</taxon>
        <taxon>Tracheophyta</taxon>
        <taxon>Spermatophyta</taxon>
        <taxon>Magnoliopsida</taxon>
        <taxon>Ranunculales</taxon>
        <taxon>Papaveraceae</taxon>
        <taxon>Papaveroideae</taxon>
        <taxon>Papaver</taxon>
    </lineage>
</organism>
<dbReference type="EMBL" id="JAJJMB010010581">
    <property type="protein sequence ID" value="KAI3907677.1"/>
    <property type="molecule type" value="Genomic_DNA"/>
</dbReference>
<dbReference type="Proteomes" id="UP001202328">
    <property type="component" value="Unassembled WGS sequence"/>
</dbReference>
<evidence type="ECO:0000313" key="2">
    <source>
        <dbReference type="Proteomes" id="UP001202328"/>
    </source>
</evidence>
<gene>
    <name evidence="1" type="ORF">MKW98_016321</name>
</gene>
<comment type="caution">
    <text evidence="1">The sequence shown here is derived from an EMBL/GenBank/DDBJ whole genome shotgun (WGS) entry which is preliminary data.</text>
</comment>
<evidence type="ECO:0000313" key="1">
    <source>
        <dbReference type="EMBL" id="KAI3907677.1"/>
    </source>
</evidence>
<dbReference type="AlphaFoldDB" id="A0AAD4SIL8"/>
<keyword evidence="2" id="KW-1185">Reference proteome</keyword>